<keyword evidence="2" id="KW-1185">Reference proteome</keyword>
<gene>
    <name evidence="1" type="ORF">BDY19DRAFT_981725</name>
</gene>
<evidence type="ECO:0000313" key="1">
    <source>
        <dbReference type="EMBL" id="KAI0082907.1"/>
    </source>
</evidence>
<sequence>MPTSPNSLLKLRALGNLINTAIDQIGQVCYTQDKNLPSLHEPSTTESEAILLAVLLFGLDSSSYACLDLFTSNHRRLITSDEEEKNSSHHSQQSLIILCTNAIMCELPE</sequence>
<accession>A0ACB8TLS3</accession>
<dbReference type="Proteomes" id="UP001055072">
    <property type="component" value="Unassembled WGS sequence"/>
</dbReference>
<dbReference type="EMBL" id="MU275113">
    <property type="protein sequence ID" value="KAI0082907.1"/>
    <property type="molecule type" value="Genomic_DNA"/>
</dbReference>
<organism evidence="1 2">
    <name type="scientific">Irpex rosettiformis</name>
    <dbReference type="NCBI Taxonomy" id="378272"/>
    <lineage>
        <taxon>Eukaryota</taxon>
        <taxon>Fungi</taxon>
        <taxon>Dikarya</taxon>
        <taxon>Basidiomycota</taxon>
        <taxon>Agaricomycotina</taxon>
        <taxon>Agaricomycetes</taxon>
        <taxon>Polyporales</taxon>
        <taxon>Irpicaceae</taxon>
        <taxon>Irpex</taxon>
    </lineage>
</organism>
<name>A0ACB8TLS3_9APHY</name>
<comment type="caution">
    <text evidence="1">The sequence shown here is derived from an EMBL/GenBank/DDBJ whole genome shotgun (WGS) entry which is preliminary data.</text>
</comment>
<protein>
    <submittedName>
        <fullName evidence="1">Uncharacterized protein</fullName>
    </submittedName>
</protein>
<reference evidence="1" key="1">
    <citation type="journal article" date="2021" name="Environ. Microbiol.">
        <title>Gene family expansions and transcriptome signatures uncover fungal adaptations to wood decay.</title>
        <authorList>
            <person name="Hage H."/>
            <person name="Miyauchi S."/>
            <person name="Viragh M."/>
            <person name="Drula E."/>
            <person name="Min B."/>
            <person name="Chaduli D."/>
            <person name="Navarro D."/>
            <person name="Favel A."/>
            <person name="Norest M."/>
            <person name="Lesage-Meessen L."/>
            <person name="Balint B."/>
            <person name="Merenyi Z."/>
            <person name="de Eugenio L."/>
            <person name="Morin E."/>
            <person name="Martinez A.T."/>
            <person name="Baldrian P."/>
            <person name="Stursova M."/>
            <person name="Martinez M.J."/>
            <person name="Novotny C."/>
            <person name="Magnuson J.K."/>
            <person name="Spatafora J.W."/>
            <person name="Maurice S."/>
            <person name="Pangilinan J."/>
            <person name="Andreopoulos W."/>
            <person name="LaButti K."/>
            <person name="Hundley H."/>
            <person name="Na H."/>
            <person name="Kuo A."/>
            <person name="Barry K."/>
            <person name="Lipzen A."/>
            <person name="Henrissat B."/>
            <person name="Riley R."/>
            <person name="Ahrendt S."/>
            <person name="Nagy L.G."/>
            <person name="Grigoriev I.V."/>
            <person name="Martin F."/>
            <person name="Rosso M.N."/>
        </authorList>
    </citation>
    <scope>NUCLEOTIDE SEQUENCE</scope>
    <source>
        <strain evidence="1">CBS 384.51</strain>
    </source>
</reference>
<proteinExistence type="predicted"/>
<evidence type="ECO:0000313" key="2">
    <source>
        <dbReference type="Proteomes" id="UP001055072"/>
    </source>
</evidence>